<dbReference type="AlphaFoldDB" id="X0UN47"/>
<reference evidence="1" key="1">
    <citation type="journal article" date="2014" name="Front. Microbiol.">
        <title>High frequency of phylogenetically diverse reductive dehalogenase-homologous genes in deep subseafloor sedimentary metagenomes.</title>
        <authorList>
            <person name="Kawai M."/>
            <person name="Futagami T."/>
            <person name="Toyoda A."/>
            <person name="Takaki Y."/>
            <person name="Nishi S."/>
            <person name="Hori S."/>
            <person name="Arai W."/>
            <person name="Tsubouchi T."/>
            <person name="Morono Y."/>
            <person name="Uchiyama I."/>
            <person name="Ito T."/>
            <person name="Fujiyama A."/>
            <person name="Inagaki F."/>
            <person name="Takami H."/>
        </authorList>
    </citation>
    <scope>NUCLEOTIDE SEQUENCE</scope>
    <source>
        <strain evidence="1">Expedition CK06-06</strain>
    </source>
</reference>
<proteinExistence type="predicted"/>
<sequence length="48" mass="4949">MPAVGRSHSALVATSDVVNDRISSDIEIIHATGVDAATTSEAWVKNVG</sequence>
<evidence type="ECO:0000313" key="1">
    <source>
        <dbReference type="EMBL" id="GAF89920.1"/>
    </source>
</evidence>
<feature type="non-terminal residue" evidence="1">
    <location>
        <position position="48"/>
    </location>
</feature>
<dbReference type="EMBL" id="BARS01016711">
    <property type="protein sequence ID" value="GAF89920.1"/>
    <property type="molecule type" value="Genomic_DNA"/>
</dbReference>
<organism evidence="1">
    <name type="scientific">marine sediment metagenome</name>
    <dbReference type="NCBI Taxonomy" id="412755"/>
    <lineage>
        <taxon>unclassified sequences</taxon>
        <taxon>metagenomes</taxon>
        <taxon>ecological metagenomes</taxon>
    </lineage>
</organism>
<name>X0UN47_9ZZZZ</name>
<gene>
    <name evidence="1" type="ORF">S01H1_27446</name>
</gene>
<comment type="caution">
    <text evidence="1">The sequence shown here is derived from an EMBL/GenBank/DDBJ whole genome shotgun (WGS) entry which is preliminary data.</text>
</comment>
<accession>X0UN47</accession>
<protein>
    <submittedName>
        <fullName evidence="1">Uncharacterized protein</fullName>
    </submittedName>
</protein>